<dbReference type="GO" id="GO:0006508">
    <property type="term" value="P:proteolysis"/>
    <property type="evidence" value="ECO:0007669"/>
    <property type="project" value="InterPro"/>
</dbReference>
<sequence>MAYFKGVCDIGARTLVIEARYYQRTVHTATHELGHSLGAFHDGEKDAIACKPEDSFIMTNHTPLLNKDTPYIRNMWFFSNCSVESFRKTLRNKQCVQTAGAVYCVDEWNAFMKKQPGDVFTPQEQCILSYGIGSTYIGGACVTMNVAFFRLLEACVTLNIAFVCLLEACAFVFWKHVSP</sequence>
<proteinExistence type="predicted"/>
<dbReference type="EMBL" id="JAEAOA010000599">
    <property type="protein sequence ID" value="KAK3600131.1"/>
    <property type="molecule type" value="Genomic_DNA"/>
</dbReference>
<keyword evidence="2" id="KW-0812">Transmembrane</keyword>
<dbReference type="PANTHER" id="PTHR11905:SF159">
    <property type="entry name" value="ADAM METALLOPROTEASE"/>
    <property type="match status" value="1"/>
</dbReference>
<evidence type="ECO:0000256" key="2">
    <source>
        <dbReference type="SAM" id="Phobius"/>
    </source>
</evidence>
<organism evidence="4 5">
    <name type="scientific">Potamilus streckersoni</name>
    <dbReference type="NCBI Taxonomy" id="2493646"/>
    <lineage>
        <taxon>Eukaryota</taxon>
        <taxon>Metazoa</taxon>
        <taxon>Spiralia</taxon>
        <taxon>Lophotrochozoa</taxon>
        <taxon>Mollusca</taxon>
        <taxon>Bivalvia</taxon>
        <taxon>Autobranchia</taxon>
        <taxon>Heteroconchia</taxon>
        <taxon>Palaeoheterodonta</taxon>
        <taxon>Unionida</taxon>
        <taxon>Unionoidea</taxon>
        <taxon>Unionidae</taxon>
        <taxon>Ambleminae</taxon>
        <taxon>Lampsilini</taxon>
        <taxon>Potamilus</taxon>
    </lineage>
</organism>
<dbReference type="Gene3D" id="3.40.390.10">
    <property type="entry name" value="Collagenase (Catalytic Domain)"/>
    <property type="match status" value="1"/>
</dbReference>
<dbReference type="PANTHER" id="PTHR11905">
    <property type="entry name" value="ADAM A DISINTEGRIN AND METALLOPROTEASE DOMAIN"/>
    <property type="match status" value="1"/>
</dbReference>
<evidence type="ECO:0000313" key="5">
    <source>
        <dbReference type="Proteomes" id="UP001195483"/>
    </source>
</evidence>
<reference evidence="4" key="2">
    <citation type="journal article" date="2021" name="Genome Biol. Evol.">
        <title>Developing a high-quality reference genome for a parasitic bivalve with doubly uniparental inheritance (Bivalvia: Unionida).</title>
        <authorList>
            <person name="Smith C.H."/>
        </authorList>
    </citation>
    <scope>NUCLEOTIDE SEQUENCE</scope>
    <source>
        <strain evidence="4">CHS0354</strain>
        <tissue evidence="4">Mantle</tissue>
    </source>
</reference>
<protein>
    <recommendedName>
        <fullName evidence="3">Peptidase M12B domain-containing protein</fullName>
    </recommendedName>
</protein>
<feature type="transmembrane region" description="Helical" evidence="2">
    <location>
        <begin position="156"/>
        <end position="174"/>
    </location>
</feature>
<dbReference type="GO" id="GO:0046872">
    <property type="term" value="F:metal ion binding"/>
    <property type="evidence" value="ECO:0007669"/>
    <property type="project" value="UniProtKB-KW"/>
</dbReference>
<evidence type="ECO:0000259" key="3">
    <source>
        <dbReference type="PROSITE" id="PS50215"/>
    </source>
</evidence>
<name>A0AAE0SY73_9BIVA</name>
<keyword evidence="1" id="KW-0862">Zinc</keyword>
<dbReference type="AlphaFoldDB" id="A0AAE0SY73"/>
<dbReference type="Proteomes" id="UP001195483">
    <property type="component" value="Unassembled WGS sequence"/>
</dbReference>
<evidence type="ECO:0000313" key="4">
    <source>
        <dbReference type="EMBL" id="KAK3600131.1"/>
    </source>
</evidence>
<keyword evidence="1" id="KW-0479">Metal-binding</keyword>
<feature type="transmembrane region" description="Helical" evidence="2">
    <location>
        <begin position="127"/>
        <end position="149"/>
    </location>
</feature>
<reference evidence="4" key="3">
    <citation type="submission" date="2023-05" db="EMBL/GenBank/DDBJ databases">
        <authorList>
            <person name="Smith C.H."/>
        </authorList>
    </citation>
    <scope>NUCLEOTIDE SEQUENCE</scope>
    <source>
        <strain evidence="4">CHS0354</strain>
        <tissue evidence="4">Mantle</tissue>
    </source>
</reference>
<dbReference type="PROSITE" id="PS50215">
    <property type="entry name" value="ADAM_MEPRO"/>
    <property type="match status" value="1"/>
</dbReference>
<dbReference type="GO" id="GO:0004222">
    <property type="term" value="F:metalloendopeptidase activity"/>
    <property type="evidence" value="ECO:0007669"/>
    <property type="project" value="InterPro"/>
</dbReference>
<feature type="binding site" evidence="1">
    <location>
        <position position="41"/>
    </location>
    <ligand>
        <name>Zn(2+)</name>
        <dbReference type="ChEBI" id="CHEBI:29105"/>
        <note>catalytic</note>
    </ligand>
</feature>
<keyword evidence="2" id="KW-1133">Transmembrane helix</keyword>
<reference evidence="4" key="1">
    <citation type="journal article" date="2021" name="Genome Biol. Evol.">
        <title>A High-Quality Reference Genome for a Parasitic Bivalve with Doubly Uniparental Inheritance (Bivalvia: Unionida).</title>
        <authorList>
            <person name="Smith C.H."/>
        </authorList>
    </citation>
    <scope>NUCLEOTIDE SEQUENCE</scope>
    <source>
        <strain evidence="4">CHS0354</strain>
    </source>
</reference>
<comment type="caution">
    <text evidence="4">The sequence shown here is derived from an EMBL/GenBank/DDBJ whole genome shotgun (WGS) entry which is preliminary data.</text>
</comment>
<dbReference type="Pfam" id="PF01421">
    <property type="entry name" value="Reprolysin"/>
    <property type="match status" value="1"/>
</dbReference>
<feature type="domain" description="Peptidase M12B" evidence="3">
    <location>
        <begin position="1"/>
        <end position="94"/>
    </location>
</feature>
<dbReference type="InterPro" id="IPR001590">
    <property type="entry name" value="Peptidase_M12B"/>
</dbReference>
<dbReference type="SUPFAM" id="SSF55486">
    <property type="entry name" value="Metalloproteases ('zincins'), catalytic domain"/>
    <property type="match status" value="1"/>
</dbReference>
<accession>A0AAE0SY73</accession>
<keyword evidence="5" id="KW-1185">Reference proteome</keyword>
<feature type="active site" evidence="1">
    <location>
        <position position="32"/>
    </location>
</feature>
<feature type="binding site" evidence="1">
    <location>
        <position position="35"/>
    </location>
    <ligand>
        <name>Zn(2+)</name>
        <dbReference type="ChEBI" id="CHEBI:29105"/>
        <note>catalytic</note>
    </ligand>
</feature>
<evidence type="ECO:0000256" key="1">
    <source>
        <dbReference type="PROSITE-ProRule" id="PRU00276"/>
    </source>
</evidence>
<comment type="caution">
    <text evidence="1">Lacks conserved residue(s) required for the propagation of feature annotation.</text>
</comment>
<feature type="binding site" evidence="1">
    <location>
        <position position="31"/>
    </location>
    <ligand>
        <name>Zn(2+)</name>
        <dbReference type="ChEBI" id="CHEBI:29105"/>
        <note>catalytic</note>
    </ligand>
</feature>
<dbReference type="InterPro" id="IPR024079">
    <property type="entry name" value="MetalloPept_cat_dom_sf"/>
</dbReference>
<gene>
    <name evidence="4" type="ORF">CHS0354_009267</name>
</gene>
<keyword evidence="2" id="KW-0472">Membrane</keyword>